<name>A0A1Y2D8L4_9PEZI</name>
<organism evidence="1 2">
    <name type="scientific">Pseudomassariella vexata</name>
    <dbReference type="NCBI Taxonomy" id="1141098"/>
    <lineage>
        <taxon>Eukaryota</taxon>
        <taxon>Fungi</taxon>
        <taxon>Dikarya</taxon>
        <taxon>Ascomycota</taxon>
        <taxon>Pezizomycotina</taxon>
        <taxon>Sordariomycetes</taxon>
        <taxon>Xylariomycetidae</taxon>
        <taxon>Amphisphaeriales</taxon>
        <taxon>Pseudomassariaceae</taxon>
        <taxon>Pseudomassariella</taxon>
    </lineage>
</organism>
<evidence type="ECO:0000313" key="2">
    <source>
        <dbReference type="Proteomes" id="UP000193689"/>
    </source>
</evidence>
<evidence type="ECO:0000313" key="1">
    <source>
        <dbReference type="EMBL" id="ORY55466.1"/>
    </source>
</evidence>
<reference evidence="1 2" key="1">
    <citation type="submission" date="2016-07" db="EMBL/GenBank/DDBJ databases">
        <title>Pervasive Adenine N6-methylation of Active Genes in Fungi.</title>
        <authorList>
            <consortium name="DOE Joint Genome Institute"/>
            <person name="Mondo S.J."/>
            <person name="Dannebaum R.O."/>
            <person name="Kuo R.C."/>
            <person name="Labutti K."/>
            <person name="Haridas S."/>
            <person name="Kuo A."/>
            <person name="Salamov A."/>
            <person name="Ahrendt S.R."/>
            <person name="Lipzen A."/>
            <person name="Sullivan W."/>
            <person name="Andreopoulos W.B."/>
            <person name="Clum A."/>
            <person name="Lindquist E."/>
            <person name="Daum C."/>
            <person name="Ramamoorthy G.K."/>
            <person name="Gryganskyi A."/>
            <person name="Culley D."/>
            <person name="Magnuson J.K."/>
            <person name="James T.Y."/>
            <person name="O'Malley M.A."/>
            <person name="Stajich J.E."/>
            <person name="Spatafora J.W."/>
            <person name="Visel A."/>
            <person name="Grigoriev I.V."/>
        </authorList>
    </citation>
    <scope>NUCLEOTIDE SEQUENCE [LARGE SCALE GENOMIC DNA]</scope>
    <source>
        <strain evidence="1 2">CBS 129021</strain>
    </source>
</reference>
<dbReference type="Proteomes" id="UP000193689">
    <property type="component" value="Unassembled WGS sequence"/>
</dbReference>
<protein>
    <recommendedName>
        <fullName evidence="3">F-box domain-containing protein</fullName>
    </recommendedName>
</protein>
<dbReference type="STRING" id="1141098.A0A1Y2D8L4"/>
<evidence type="ECO:0008006" key="3">
    <source>
        <dbReference type="Google" id="ProtNLM"/>
    </source>
</evidence>
<dbReference type="RefSeq" id="XP_040709613.1">
    <property type="nucleotide sequence ID" value="XM_040853503.1"/>
</dbReference>
<keyword evidence="2" id="KW-1185">Reference proteome</keyword>
<sequence>MVGPEAPFMPSSAGFKNKAAHHNNLFTKVMETSELSEMIIVNLICRYQDLLNFGASSQSNLNLIISFFTYWNTTKREFLGCELGERKKQAMVERGEITQEQANKMTPGKYVVVGPIRVEDSRDSKIPVRTNGQLLDPYGTFVPQRYATARSDLEATLMFCKSASDLRSKRDVIANFILDMCLHLYGRHIRVLFIYEQKFLDVDGVRALLRACPNLEKLCIHQCANIHLSHVKPILEHVVEFNEIRYENGSNLPGLEVDISPRYHIGTPEDGSYGVFWQDQGQVDSLGGIVAHSWV</sequence>
<dbReference type="AlphaFoldDB" id="A0A1Y2D8L4"/>
<dbReference type="InParanoid" id="A0A1Y2D8L4"/>
<dbReference type="GeneID" id="63769715"/>
<accession>A0A1Y2D8L4</accession>
<dbReference type="EMBL" id="MCFJ01000027">
    <property type="protein sequence ID" value="ORY55466.1"/>
    <property type="molecule type" value="Genomic_DNA"/>
</dbReference>
<dbReference type="OrthoDB" id="5428138at2759"/>
<comment type="caution">
    <text evidence="1">The sequence shown here is derived from an EMBL/GenBank/DDBJ whole genome shotgun (WGS) entry which is preliminary data.</text>
</comment>
<proteinExistence type="predicted"/>
<gene>
    <name evidence="1" type="ORF">BCR38DRAFT_124676</name>
</gene>